<dbReference type="AlphaFoldDB" id="A0A5E4XBL3"/>
<accession>A0A5E4XBL3</accession>
<dbReference type="EMBL" id="CABPSA010000007">
    <property type="protein sequence ID" value="VVE33744.1"/>
    <property type="molecule type" value="Genomic_DNA"/>
</dbReference>
<sequence>MNLLRRLDRFATRRPYVSSWLGVVIFLLLLGIVGHFDAEDELRAAQPVVFRSI</sequence>
<keyword evidence="1" id="KW-1133">Transmembrane helix</keyword>
<dbReference type="Proteomes" id="UP000343335">
    <property type="component" value="Unassembled WGS sequence"/>
</dbReference>
<proteinExistence type="predicted"/>
<name>A0A5E4XBL3_9BURK</name>
<organism evidence="2 3">
    <name type="scientific">Pandoraea commovens</name>
    <dbReference type="NCBI Taxonomy" id="2508289"/>
    <lineage>
        <taxon>Bacteria</taxon>
        <taxon>Pseudomonadati</taxon>
        <taxon>Pseudomonadota</taxon>
        <taxon>Betaproteobacteria</taxon>
        <taxon>Burkholderiales</taxon>
        <taxon>Burkholderiaceae</taxon>
        <taxon>Pandoraea</taxon>
    </lineage>
</organism>
<evidence type="ECO:0000313" key="3">
    <source>
        <dbReference type="Proteomes" id="UP000343335"/>
    </source>
</evidence>
<dbReference type="RefSeq" id="WP_174984937.1">
    <property type="nucleotide sequence ID" value="NZ_CABPSA010000007.1"/>
</dbReference>
<evidence type="ECO:0000313" key="2">
    <source>
        <dbReference type="EMBL" id="VVE33744.1"/>
    </source>
</evidence>
<evidence type="ECO:0000256" key="1">
    <source>
        <dbReference type="SAM" id="Phobius"/>
    </source>
</evidence>
<protein>
    <submittedName>
        <fullName evidence="2">Uncharacterized protein</fullName>
    </submittedName>
</protein>
<keyword evidence="1" id="KW-0472">Membrane</keyword>
<gene>
    <name evidence="2" type="ORF">PCO31010_03806</name>
</gene>
<keyword evidence="1" id="KW-0812">Transmembrane</keyword>
<feature type="transmembrane region" description="Helical" evidence="1">
    <location>
        <begin position="16"/>
        <end position="36"/>
    </location>
</feature>
<reference evidence="2 3" key="1">
    <citation type="submission" date="2019-08" db="EMBL/GenBank/DDBJ databases">
        <authorList>
            <person name="Peeters C."/>
        </authorList>
    </citation>
    <scope>NUCLEOTIDE SEQUENCE [LARGE SCALE GENOMIC DNA]</scope>
    <source>
        <strain evidence="2 3">LMG 31010</strain>
    </source>
</reference>